<proteinExistence type="predicted"/>
<dbReference type="EMBL" id="MTSL01000050">
    <property type="protein sequence ID" value="PJF19582.1"/>
    <property type="molecule type" value="Genomic_DNA"/>
</dbReference>
<dbReference type="InterPro" id="IPR000198">
    <property type="entry name" value="RhoGAP_dom"/>
</dbReference>
<dbReference type="PANTHER" id="PTHR14963:SF7">
    <property type="entry name" value="RHO GTPASE-ACTIVATING PROTEIN 19"/>
    <property type="match status" value="1"/>
</dbReference>
<dbReference type="GO" id="GO:0007165">
    <property type="term" value="P:signal transduction"/>
    <property type="evidence" value="ECO:0007669"/>
    <property type="project" value="InterPro"/>
</dbReference>
<feature type="domain" description="Rho-GAP" evidence="2">
    <location>
        <begin position="64"/>
        <end position="238"/>
    </location>
</feature>
<dbReference type="GO" id="GO:0005737">
    <property type="term" value="C:cytoplasm"/>
    <property type="evidence" value="ECO:0007669"/>
    <property type="project" value="TreeGrafter"/>
</dbReference>
<dbReference type="OrthoDB" id="19923at2759"/>
<dbReference type="InterPro" id="IPR008936">
    <property type="entry name" value="Rho_GTPase_activation_prot"/>
</dbReference>
<dbReference type="PROSITE" id="PS50238">
    <property type="entry name" value="RHOGAP"/>
    <property type="match status" value="1"/>
</dbReference>
<dbReference type="Proteomes" id="UP000240830">
    <property type="component" value="Unassembled WGS sequence"/>
</dbReference>
<dbReference type="PANTHER" id="PTHR14963">
    <property type="entry name" value="RHO GTPASE ACTIVATING PROTEIN 18,19-RELATED"/>
    <property type="match status" value="1"/>
</dbReference>
<evidence type="ECO:0000313" key="4">
    <source>
        <dbReference type="Proteomes" id="UP000240830"/>
    </source>
</evidence>
<reference evidence="3 4" key="1">
    <citation type="submission" date="2016-10" db="EMBL/GenBank/DDBJ databases">
        <title>The genome of Paramicrosporidium saccamoebae is the missing link in understanding Cryptomycota and Microsporidia evolution.</title>
        <authorList>
            <person name="Quandt C.A."/>
            <person name="Beaudet D."/>
            <person name="Corsaro D."/>
            <person name="Michel R."/>
            <person name="Corradi N."/>
            <person name="James T."/>
        </authorList>
    </citation>
    <scope>NUCLEOTIDE SEQUENCE [LARGE SCALE GENOMIC DNA]</scope>
    <source>
        <strain evidence="3 4">KSL3</strain>
    </source>
</reference>
<dbReference type="SMART" id="SM00324">
    <property type="entry name" value="RhoGAP"/>
    <property type="match status" value="1"/>
</dbReference>
<dbReference type="Pfam" id="PF00620">
    <property type="entry name" value="RhoGAP"/>
    <property type="match status" value="1"/>
</dbReference>
<evidence type="ECO:0000313" key="3">
    <source>
        <dbReference type="EMBL" id="PJF19582.1"/>
    </source>
</evidence>
<comment type="caution">
    <text evidence="3">The sequence shown here is derived from an EMBL/GenBank/DDBJ whole genome shotgun (WGS) entry which is preliminary data.</text>
</comment>
<keyword evidence="1" id="KW-0343">GTPase activation</keyword>
<evidence type="ECO:0000259" key="2">
    <source>
        <dbReference type="PROSITE" id="PS50238"/>
    </source>
</evidence>
<name>A0A2H9TPC4_9FUNG</name>
<evidence type="ECO:0000256" key="1">
    <source>
        <dbReference type="ARBA" id="ARBA00022468"/>
    </source>
</evidence>
<protein>
    <submittedName>
        <fullName evidence="3">Rho GTPase-activating protein 1</fullName>
    </submittedName>
</protein>
<dbReference type="AlphaFoldDB" id="A0A2H9TPC4"/>
<dbReference type="Gene3D" id="1.10.555.10">
    <property type="entry name" value="Rho GTPase activation protein"/>
    <property type="match status" value="1"/>
</dbReference>
<dbReference type="SUPFAM" id="SSF48350">
    <property type="entry name" value="GTPase activation domain, GAP"/>
    <property type="match status" value="1"/>
</dbReference>
<organism evidence="3 4">
    <name type="scientific">Paramicrosporidium saccamoebae</name>
    <dbReference type="NCBI Taxonomy" id="1246581"/>
    <lineage>
        <taxon>Eukaryota</taxon>
        <taxon>Fungi</taxon>
        <taxon>Fungi incertae sedis</taxon>
        <taxon>Cryptomycota</taxon>
        <taxon>Cryptomycota incertae sedis</taxon>
        <taxon>Paramicrosporidium</taxon>
    </lineage>
</organism>
<keyword evidence="4" id="KW-1185">Reference proteome</keyword>
<gene>
    <name evidence="3" type="ORF">PSACC_00601</name>
</gene>
<accession>A0A2H9TPC4</accession>
<dbReference type="STRING" id="1246581.A0A2H9TPC4"/>
<sequence length="238" mass="26441">MAPFCRESLISLIRPQPPQKISLAQTVEMLVQSNEISMEPVILEDATVGEVLATRIMRSSFPEFPVTAVASNDSTERIDPMVQLTHAADLITQHGISVEGIFRLTKSLERPEELASIIAAGTRADMEHDSPYDLASMLKIYTRKYYPNILSESDITSINETGDAATFLSTLTAERRRFLALLGALCRTIDSHQETNKMSMSNLARVLAPNLFQHPDPMVEMRLILPTIEAARIIMNVA</sequence>
<dbReference type="GO" id="GO:0005096">
    <property type="term" value="F:GTPase activator activity"/>
    <property type="evidence" value="ECO:0007669"/>
    <property type="project" value="UniProtKB-KW"/>
</dbReference>
<dbReference type="CDD" id="cd00159">
    <property type="entry name" value="RhoGAP"/>
    <property type="match status" value="1"/>
</dbReference>
<dbReference type="GO" id="GO:0051056">
    <property type="term" value="P:regulation of small GTPase mediated signal transduction"/>
    <property type="evidence" value="ECO:0007669"/>
    <property type="project" value="TreeGrafter"/>
</dbReference>